<accession>A0ABX1RX41</accession>
<dbReference type="RefSeq" id="WP_169671737.1">
    <property type="nucleotide sequence ID" value="NZ_JABBHF010000003.1"/>
</dbReference>
<sequence length="288" mass="33419">MNVKPFNSVLKIGVLAFLCLSVGSCNRAVKNENYAVGEVDVTEEHSAYELETNDDLPLSVQTEIKVPKDLKIIKSAKARYKVANVKKATREIKKFAGNYNAYISDLRFENNLYNIENRFTIKVPKQYFDVLMDSINSVVEFVEYENITTKDVSEEYVDLETRLKTKQEVRQRYETILRNKAITVEDILATEEKLRVIQEEIESAQGRLKFLSNKIAYSTIQVDLYETVSYKEEPESYSKTFLSKMKAGFGFGWNIIEAIVLGLIYLWPVVVFSFLIFFFVRKRLRKKI</sequence>
<feature type="chain" id="PRO_5046915255" evidence="3">
    <location>
        <begin position="28"/>
        <end position="288"/>
    </location>
</feature>
<feature type="transmembrane region" description="Helical" evidence="2">
    <location>
        <begin position="251"/>
        <end position="280"/>
    </location>
</feature>
<feature type="signal peptide" evidence="3">
    <location>
        <begin position="1"/>
        <end position="27"/>
    </location>
</feature>
<feature type="domain" description="DUF4349" evidence="4">
    <location>
        <begin position="71"/>
        <end position="280"/>
    </location>
</feature>
<keyword evidence="2" id="KW-1133">Transmembrane helix</keyword>
<keyword evidence="2" id="KW-0812">Transmembrane</keyword>
<dbReference type="InterPro" id="IPR025645">
    <property type="entry name" value="DUF4349"/>
</dbReference>
<keyword evidence="6" id="KW-1185">Reference proteome</keyword>
<evidence type="ECO:0000256" key="2">
    <source>
        <dbReference type="SAM" id="Phobius"/>
    </source>
</evidence>
<proteinExistence type="predicted"/>
<feature type="coiled-coil region" evidence="1">
    <location>
        <begin position="187"/>
        <end position="214"/>
    </location>
</feature>
<dbReference type="Pfam" id="PF14257">
    <property type="entry name" value="DUF4349"/>
    <property type="match status" value="1"/>
</dbReference>
<keyword evidence="3" id="KW-0732">Signal</keyword>
<name>A0ABX1RX41_9FLAO</name>
<reference evidence="5 6" key="1">
    <citation type="submission" date="2020-04" db="EMBL/GenBank/DDBJ databases">
        <title>A Flavivirga sp. nov.</title>
        <authorList>
            <person name="Sun X."/>
        </authorList>
    </citation>
    <scope>NUCLEOTIDE SEQUENCE [LARGE SCALE GENOMIC DNA]</scope>
    <source>
        <strain evidence="5 6">Y03</strain>
    </source>
</reference>
<evidence type="ECO:0000259" key="4">
    <source>
        <dbReference type="Pfam" id="PF14257"/>
    </source>
</evidence>
<dbReference type="EMBL" id="JABBHF010000003">
    <property type="protein sequence ID" value="NMH87343.1"/>
    <property type="molecule type" value="Genomic_DNA"/>
</dbReference>
<protein>
    <submittedName>
        <fullName evidence="5">DUF4349 domain-containing protein</fullName>
    </submittedName>
</protein>
<dbReference type="Proteomes" id="UP000746690">
    <property type="component" value="Unassembled WGS sequence"/>
</dbReference>
<organism evidence="5 6">
    <name type="scientific">Flavivirga algicola</name>
    <dbReference type="NCBI Taxonomy" id="2729136"/>
    <lineage>
        <taxon>Bacteria</taxon>
        <taxon>Pseudomonadati</taxon>
        <taxon>Bacteroidota</taxon>
        <taxon>Flavobacteriia</taxon>
        <taxon>Flavobacteriales</taxon>
        <taxon>Flavobacteriaceae</taxon>
        <taxon>Flavivirga</taxon>
    </lineage>
</organism>
<keyword evidence="2" id="KW-0472">Membrane</keyword>
<evidence type="ECO:0000256" key="1">
    <source>
        <dbReference type="SAM" id="Coils"/>
    </source>
</evidence>
<keyword evidence="1" id="KW-0175">Coiled coil</keyword>
<dbReference type="PROSITE" id="PS51257">
    <property type="entry name" value="PROKAR_LIPOPROTEIN"/>
    <property type="match status" value="1"/>
</dbReference>
<evidence type="ECO:0000313" key="5">
    <source>
        <dbReference type="EMBL" id="NMH87343.1"/>
    </source>
</evidence>
<gene>
    <name evidence="5" type="ORF">HHX25_07495</name>
</gene>
<evidence type="ECO:0000313" key="6">
    <source>
        <dbReference type="Proteomes" id="UP000746690"/>
    </source>
</evidence>
<comment type="caution">
    <text evidence="5">The sequence shown here is derived from an EMBL/GenBank/DDBJ whole genome shotgun (WGS) entry which is preliminary data.</text>
</comment>
<evidence type="ECO:0000256" key="3">
    <source>
        <dbReference type="SAM" id="SignalP"/>
    </source>
</evidence>